<protein>
    <submittedName>
        <fullName evidence="1">Uncharacterized protein</fullName>
    </submittedName>
</protein>
<accession>A0ABQ2RM64</accession>
<dbReference type="EMBL" id="BMQM01000003">
    <property type="protein sequence ID" value="GGR48914.1"/>
    <property type="molecule type" value="Genomic_DNA"/>
</dbReference>
<dbReference type="Proteomes" id="UP000634308">
    <property type="component" value="Unassembled WGS sequence"/>
</dbReference>
<comment type="caution">
    <text evidence="1">The sequence shown here is derived from an EMBL/GenBank/DDBJ whole genome shotgun (WGS) entry which is preliminary data.</text>
</comment>
<evidence type="ECO:0000313" key="2">
    <source>
        <dbReference type="Proteomes" id="UP000634308"/>
    </source>
</evidence>
<reference evidence="2" key="1">
    <citation type="journal article" date="2019" name="Int. J. Syst. Evol. Microbiol.">
        <title>The Global Catalogue of Microorganisms (GCM) 10K type strain sequencing project: providing services to taxonomists for standard genome sequencing and annotation.</title>
        <authorList>
            <consortium name="The Broad Institute Genomics Platform"/>
            <consortium name="The Broad Institute Genome Sequencing Center for Infectious Disease"/>
            <person name="Wu L."/>
            <person name="Ma J."/>
        </authorList>
    </citation>
    <scope>NUCLEOTIDE SEQUENCE [LARGE SCALE GENOMIC DNA]</scope>
    <source>
        <strain evidence="2">JCM 31404</strain>
    </source>
</reference>
<sequence length="63" mass="6673">MFSAVRPVWSLTMTTVRGWGAVPGAASAWVMPFRVTCAGWWGRLPRQAARVTGQVAGRGAALG</sequence>
<organism evidence="1 2">
    <name type="scientific">Deinococcus seoulensis</name>
    <dbReference type="NCBI Taxonomy" id="1837379"/>
    <lineage>
        <taxon>Bacteria</taxon>
        <taxon>Thermotogati</taxon>
        <taxon>Deinococcota</taxon>
        <taxon>Deinococci</taxon>
        <taxon>Deinococcales</taxon>
        <taxon>Deinococcaceae</taxon>
        <taxon>Deinococcus</taxon>
    </lineage>
</organism>
<proteinExistence type="predicted"/>
<name>A0ABQ2RM64_9DEIO</name>
<keyword evidence="2" id="KW-1185">Reference proteome</keyword>
<gene>
    <name evidence="1" type="ORF">GCM10008959_07610</name>
</gene>
<evidence type="ECO:0000313" key="1">
    <source>
        <dbReference type="EMBL" id="GGR48914.1"/>
    </source>
</evidence>